<evidence type="ECO:0000256" key="10">
    <source>
        <dbReference type="ARBA" id="ARBA00022833"/>
    </source>
</evidence>
<evidence type="ECO:0000256" key="16">
    <source>
        <dbReference type="ARBA" id="ARBA00033403"/>
    </source>
</evidence>
<keyword evidence="26" id="KW-1185">Reference proteome</keyword>
<dbReference type="InterPro" id="IPR002524">
    <property type="entry name" value="Cation_efflux"/>
</dbReference>
<dbReference type="GO" id="GO:0010043">
    <property type="term" value="P:response to zinc ion"/>
    <property type="evidence" value="ECO:0007669"/>
    <property type="project" value="TreeGrafter"/>
</dbReference>
<keyword evidence="8 22" id="KW-0812">Transmembrane</keyword>
<feature type="transmembrane region" description="Helical" evidence="22">
    <location>
        <begin position="145"/>
        <end position="170"/>
    </location>
</feature>
<evidence type="ECO:0000256" key="6">
    <source>
        <dbReference type="ARBA" id="ARBA00022449"/>
    </source>
</evidence>
<keyword evidence="12 22" id="KW-1133">Transmembrane helix</keyword>
<dbReference type="SUPFAM" id="SSF160240">
    <property type="entry name" value="Cation efflux protein cytoplasmic domain-like"/>
    <property type="match status" value="1"/>
</dbReference>
<dbReference type="GO" id="GO:0009749">
    <property type="term" value="P:response to glucose"/>
    <property type="evidence" value="ECO:0007669"/>
    <property type="project" value="TreeGrafter"/>
</dbReference>
<dbReference type="GO" id="GO:0005886">
    <property type="term" value="C:plasma membrane"/>
    <property type="evidence" value="ECO:0007669"/>
    <property type="project" value="UniProtKB-SubCell"/>
</dbReference>
<dbReference type="Ensembl" id="ENSLLET00000012815.1">
    <property type="protein sequence ID" value="ENSLLEP00000012329.1"/>
    <property type="gene ID" value="ENSLLEG00000007833.1"/>
</dbReference>
<evidence type="ECO:0000256" key="22">
    <source>
        <dbReference type="SAM" id="Phobius"/>
    </source>
</evidence>
<keyword evidence="10" id="KW-0862">Zinc</keyword>
<evidence type="ECO:0000256" key="11">
    <source>
        <dbReference type="ARBA" id="ARBA00022906"/>
    </source>
</evidence>
<dbReference type="GO" id="GO:0015297">
    <property type="term" value="F:antiporter activity"/>
    <property type="evidence" value="ECO:0007669"/>
    <property type="project" value="UniProtKB-KW"/>
</dbReference>
<evidence type="ECO:0000256" key="7">
    <source>
        <dbReference type="ARBA" id="ARBA00022475"/>
    </source>
</evidence>
<evidence type="ECO:0000256" key="14">
    <source>
        <dbReference type="ARBA" id="ARBA00023136"/>
    </source>
</evidence>
<name>A0A8C5MFL6_9ANUR</name>
<dbReference type="Pfam" id="PF01545">
    <property type="entry name" value="Cation_efflux"/>
    <property type="match status" value="1"/>
</dbReference>
<keyword evidence="6" id="KW-0050">Antiport</keyword>
<evidence type="ECO:0000256" key="21">
    <source>
        <dbReference type="SAM" id="MobiDB-lite"/>
    </source>
</evidence>
<evidence type="ECO:0000256" key="8">
    <source>
        <dbReference type="ARBA" id="ARBA00022692"/>
    </source>
</evidence>
<protein>
    <recommendedName>
        <fullName evidence="18">Proton-coupled zinc antiporter SLC30A8</fullName>
    </recommendedName>
    <alternativeName>
        <fullName evidence="16">Solute carrier family 30 member 8</fullName>
    </alternativeName>
    <alternativeName>
        <fullName evidence="19">Zinc transporter 8</fullName>
    </alternativeName>
</protein>
<dbReference type="PANTHER" id="PTHR11562">
    <property type="entry name" value="CATION EFFLUX PROTEIN/ ZINC TRANSPORTER"/>
    <property type="match status" value="1"/>
</dbReference>
<evidence type="ECO:0000256" key="5">
    <source>
        <dbReference type="ARBA" id="ARBA00022448"/>
    </source>
</evidence>
<evidence type="ECO:0000256" key="15">
    <source>
        <dbReference type="ARBA" id="ARBA00023329"/>
    </source>
</evidence>
<keyword evidence="9" id="KW-0479">Metal-binding</keyword>
<dbReference type="OrthoDB" id="9944568at2759"/>
<keyword evidence="11" id="KW-0864">Zinc transport</keyword>
<organism evidence="25 26">
    <name type="scientific">Leptobrachium leishanense</name>
    <name type="common">Leishan spiny toad</name>
    <dbReference type="NCBI Taxonomy" id="445787"/>
    <lineage>
        <taxon>Eukaryota</taxon>
        <taxon>Metazoa</taxon>
        <taxon>Chordata</taxon>
        <taxon>Craniata</taxon>
        <taxon>Vertebrata</taxon>
        <taxon>Euteleostomi</taxon>
        <taxon>Amphibia</taxon>
        <taxon>Batrachia</taxon>
        <taxon>Anura</taxon>
        <taxon>Pelobatoidea</taxon>
        <taxon>Megophryidae</taxon>
        <taxon>Leptobrachium</taxon>
    </lineage>
</organism>
<dbReference type="FunFam" id="1.20.1510.10:FF:000002">
    <property type="entry name" value="zinc transporter 3 isoform X1"/>
    <property type="match status" value="1"/>
</dbReference>
<dbReference type="InterPro" id="IPR058533">
    <property type="entry name" value="Cation_efflux_TM"/>
</dbReference>
<evidence type="ECO:0000256" key="18">
    <source>
        <dbReference type="ARBA" id="ARBA00040844"/>
    </source>
</evidence>
<evidence type="ECO:0000313" key="25">
    <source>
        <dbReference type="Ensembl" id="ENSLLEP00000012329.1"/>
    </source>
</evidence>
<dbReference type="GeneTree" id="ENSGT00940000160706"/>
<proteinExistence type="inferred from homology"/>
<comment type="function">
    <text evidence="17">Proton-coupled zinc ion antiporter mediating the entry of zinc into the lumen of pancreatic beta cell secretory granules, thereby regulating insulin secretion.</text>
</comment>
<accession>A0A8C5MFL6</accession>
<comment type="subcellular location">
    <subcellularLocation>
        <location evidence="2">Cell membrane</location>
        <topology evidence="2">Multi-pass membrane protein</topology>
    </subcellularLocation>
    <subcellularLocation>
        <location evidence="1">Cytoplasmic vesicle</location>
        <location evidence="1">Secretory vesicle membrane</location>
        <topology evidence="1">Multi-pass membrane protein</topology>
    </subcellularLocation>
</comment>
<sequence>MFTDETPKASTGGGRCHHRRPRKRAGAAPRAMPAGVAQGNFCKEKLQEEEEIPCAISTYHCHNNNTKAYDARQKEQKLAKKKLYIAAAICLTFIFAEIAGGYIAGSLAVVTDAAHLLVDLSSFLISLCSLWLSSKPATQRLTFGWFRAEIVGALMSMMTIWVVTGVLLYLACERILHPDYEINGTVMLMTSVCALVANLILAVILHQKGHGHSHAGGQHEHMAPDYEPQTNASIRAAFIHVIGDLFQSISVLISALIIYFKPQYKIADSICTFIFSLFVLATTITVLRDVLIVLMEGIPRGVNYSAVKQNILAVDGVKSFHSLHLWALTMNQVMLSVHVATENFSDSKRILKEVTQSVFDNFPFHSVTVQVESEDEQIPDCMFCYEPTG</sequence>
<keyword evidence="13" id="KW-0406">Ion transport</keyword>
<dbReference type="GO" id="GO:0030658">
    <property type="term" value="C:transport vesicle membrane"/>
    <property type="evidence" value="ECO:0007669"/>
    <property type="project" value="UniProtKB-SubCell"/>
</dbReference>
<reference evidence="25" key="1">
    <citation type="submission" date="2025-08" db="UniProtKB">
        <authorList>
            <consortium name="Ensembl"/>
        </authorList>
    </citation>
    <scope>IDENTIFICATION</scope>
</reference>
<keyword evidence="15" id="KW-0968">Cytoplasmic vesicle</keyword>
<evidence type="ECO:0000256" key="4">
    <source>
        <dbReference type="ARBA" id="ARBA00011738"/>
    </source>
</evidence>
<feature type="compositionally biased region" description="Basic residues" evidence="21">
    <location>
        <begin position="15"/>
        <end position="25"/>
    </location>
</feature>
<dbReference type="GO" id="GO:0005385">
    <property type="term" value="F:zinc ion transmembrane transporter activity"/>
    <property type="evidence" value="ECO:0007669"/>
    <property type="project" value="TreeGrafter"/>
</dbReference>
<feature type="region of interest" description="Disordered" evidence="21">
    <location>
        <begin position="1"/>
        <end position="31"/>
    </location>
</feature>
<feature type="domain" description="Cation efflux protein transmembrane" evidence="23">
    <location>
        <begin position="83"/>
        <end position="295"/>
    </location>
</feature>
<dbReference type="InterPro" id="IPR050681">
    <property type="entry name" value="CDF/SLC30A"/>
</dbReference>
<dbReference type="SUPFAM" id="SSF161111">
    <property type="entry name" value="Cation efflux protein transmembrane domain-like"/>
    <property type="match status" value="1"/>
</dbReference>
<evidence type="ECO:0000256" key="19">
    <source>
        <dbReference type="ARBA" id="ARBA00042037"/>
    </source>
</evidence>
<feature type="transmembrane region" description="Helical" evidence="22">
    <location>
        <begin position="83"/>
        <end position="107"/>
    </location>
</feature>
<evidence type="ECO:0000256" key="20">
    <source>
        <dbReference type="ARBA" id="ARBA00048349"/>
    </source>
</evidence>
<keyword evidence="5" id="KW-0813">Transport</keyword>
<evidence type="ECO:0000313" key="26">
    <source>
        <dbReference type="Proteomes" id="UP000694569"/>
    </source>
</evidence>
<evidence type="ECO:0000256" key="17">
    <source>
        <dbReference type="ARBA" id="ARBA00037214"/>
    </source>
</evidence>
<dbReference type="Proteomes" id="UP000694569">
    <property type="component" value="Unplaced"/>
</dbReference>
<dbReference type="InterPro" id="IPR027470">
    <property type="entry name" value="Cation_efflux_CTD"/>
</dbReference>
<evidence type="ECO:0000256" key="2">
    <source>
        <dbReference type="ARBA" id="ARBA00004651"/>
    </source>
</evidence>
<evidence type="ECO:0000259" key="23">
    <source>
        <dbReference type="Pfam" id="PF01545"/>
    </source>
</evidence>
<dbReference type="GO" id="GO:0030073">
    <property type="term" value="P:insulin secretion"/>
    <property type="evidence" value="ECO:0007669"/>
    <property type="project" value="TreeGrafter"/>
</dbReference>
<evidence type="ECO:0000256" key="13">
    <source>
        <dbReference type="ARBA" id="ARBA00023065"/>
    </source>
</evidence>
<feature type="domain" description="Cation efflux protein cytoplasmic" evidence="24">
    <location>
        <begin position="299"/>
        <end position="373"/>
    </location>
</feature>
<reference evidence="25" key="2">
    <citation type="submission" date="2025-09" db="UniProtKB">
        <authorList>
            <consortium name="Ensembl"/>
        </authorList>
    </citation>
    <scope>IDENTIFICATION</scope>
</reference>
<dbReference type="PANTHER" id="PTHR11562:SF37">
    <property type="entry name" value="PROTON-COUPLED ZINC ANTIPORTER SLC30A8"/>
    <property type="match status" value="1"/>
</dbReference>
<keyword evidence="7" id="KW-1003">Cell membrane</keyword>
<keyword evidence="14 22" id="KW-0472">Membrane</keyword>
<feature type="transmembrane region" description="Helical" evidence="22">
    <location>
        <begin position="266"/>
        <end position="287"/>
    </location>
</feature>
<dbReference type="Gene3D" id="1.20.1510.10">
    <property type="entry name" value="Cation efflux protein transmembrane domain"/>
    <property type="match status" value="1"/>
</dbReference>
<evidence type="ECO:0000256" key="3">
    <source>
        <dbReference type="ARBA" id="ARBA00008873"/>
    </source>
</evidence>
<dbReference type="Pfam" id="PF16916">
    <property type="entry name" value="ZT_dimer"/>
    <property type="match status" value="1"/>
</dbReference>
<dbReference type="InterPro" id="IPR036837">
    <property type="entry name" value="Cation_efflux_CTD_sf"/>
</dbReference>
<evidence type="ECO:0000259" key="24">
    <source>
        <dbReference type="Pfam" id="PF16916"/>
    </source>
</evidence>
<dbReference type="NCBIfam" id="TIGR01297">
    <property type="entry name" value="CDF"/>
    <property type="match status" value="1"/>
</dbReference>
<gene>
    <name evidence="25" type="primary">SLC30A8</name>
</gene>
<comment type="subunit">
    <text evidence="4">Homodimer.</text>
</comment>
<dbReference type="AlphaFoldDB" id="A0A8C5MFL6"/>
<comment type="catalytic activity">
    <reaction evidence="20">
        <text>Zn(2+)(in) + 2 H(+)(out) = Zn(2+)(out) + 2 H(+)(in)</text>
        <dbReference type="Rhea" id="RHEA:72627"/>
        <dbReference type="ChEBI" id="CHEBI:15378"/>
        <dbReference type="ChEBI" id="CHEBI:29105"/>
    </reaction>
</comment>
<evidence type="ECO:0000256" key="1">
    <source>
        <dbReference type="ARBA" id="ARBA00004638"/>
    </source>
</evidence>
<feature type="transmembrane region" description="Helical" evidence="22">
    <location>
        <begin position="182"/>
        <end position="205"/>
    </location>
</feature>
<dbReference type="InterPro" id="IPR027469">
    <property type="entry name" value="Cation_efflux_TMD_sf"/>
</dbReference>
<comment type="similarity">
    <text evidence="3">Belongs to the cation diffusion facilitator (CDF) transporter (TC 2.A.4) family. SLC30A subfamily.</text>
</comment>
<evidence type="ECO:0000256" key="9">
    <source>
        <dbReference type="ARBA" id="ARBA00022723"/>
    </source>
</evidence>
<evidence type="ECO:0000256" key="12">
    <source>
        <dbReference type="ARBA" id="ARBA00022989"/>
    </source>
</evidence>
<dbReference type="GO" id="GO:0046872">
    <property type="term" value="F:metal ion binding"/>
    <property type="evidence" value="ECO:0007669"/>
    <property type="project" value="UniProtKB-KW"/>
</dbReference>
<feature type="transmembrane region" description="Helical" evidence="22">
    <location>
        <begin position="237"/>
        <end position="260"/>
    </location>
</feature>